<name>A0A5C6FY49_9PLAN</name>
<dbReference type="Proteomes" id="UP000316476">
    <property type="component" value="Unassembled WGS sequence"/>
</dbReference>
<proteinExistence type="predicted"/>
<comment type="caution">
    <text evidence="1">The sequence shown here is derived from an EMBL/GenBank/DDBJ whole genome shotgun (WGS) entry which is preliminary data.</text>
</comment>
<accession>A0A5C6FY49</accession>
<organism evidence="1 2">
    <name type="scientific">Crateriforma conspicua</name>
    <dbReference type="NCBI Taxonomy" id="2527996"/>
    <lineage>
        <taxon>Bacteria</taxon>
        <taxon>Pseudomonadati</taxon>
        <taxon>Planctomycetota</taxon>
        <taxon>Planctomycetia</taxon>
        <taxon>Planctomycetales</taxon>
        <taxon>Planctomycetaceae</taxon>
        <taxon>Crateriforma</taxon>
    </lineage>
</organism>
<sequence>MTSVKKSSSTVRIHTGTWSQRRSIPGCRYCDAASEAIPWLDASRAAAKVPLTNKSTPKFAPALTPDSTASTWWLIAKARTQSTGVPSTLYLSSLILLASKTRPVVTPWPHSLRHWSGAATMIWGRIAN</sequence>
<protein>
    <submittedName>
        <fullName evidence="1">Uncharacterized protein</fullName>
    </submittedName>
</protein>
<dbReference type="EMBL" id="SJPZ01000001">
    <property type="protein sequence ID" value="TWU67441.1"/>
    <property type="molecule type" value="Genomic_DNA"/>
</dbReference>
<evidence type="ECO:0000313" key="1">
    <source>
        <dbReference type="EMBL" id="TWU67441.1"/>
    </source>
</evidence>
<evidence type="ECO:0000313" key="2">
    <source>
        <dbReference type="Proteomes" id="UP000316476"/>
    </source>
</evidence>
<reference evidence="1 2" key="1">
    <citation type="submission" date="2019-02" db="EMBL/GenBank/DDBJ databases">
        <title>Deep-cultivation of Planctomycetes and their phenomic and genomic characterization uncovers novel biology.</title>
        <authorList>
            <person name="Wiegand S."/>
            <person name="Jogler M."/>
            <person name="Boedeker C."/>
            <person name="Pinto D."/>
            <person name="Vollmers J."/>
            <person name="Rivas-Marin E."/>
            <person name="Kohn T."/>
            <person name="Peeters S.H."/>
            <person name="Heuer A."/>
            <person name="Rast P."/>
            <person name="Oberbeckmann S."/>
            <person name="Bunk B."/>
            <person name="Jeske O."/>
            <person name="Meyerdierks A."/>
            <person name="Storesund J.E."/>
            <person name="Kallscheuer N."/>
            <person name="Luecker S."/>
            <person name="Lage O.M."/>
            <person name="Pohl T."/>
            <person name="Merkel B.J."/>
            <person name="Hornburger P."/>
            <person name="Mueller R.-W."/>
            <person name="Bruemmer F."/>
            <person name="Labrenz M."/>
            <person name="Spormann A.M."/>
            <person name="Op Den Camp H."/>
            <person name="Overmann J."/>
            <person name="Amann R."/>
            <person name="Jetten M.S.M."/>
            <person name="Mascher T."/>
            <person name="Medema M.H."/>
            <person name="Devos D.P."/>
            <person name="Kaster A.-K."/>
            <person name="Ovreas L."/>
            <person name="Rohde M."/>
            <person name="Galperin M.Y."/>
            <person name="Jogler C."/>
        </authorList>
    </citation>
    <scope>NUCLEOTIDE SEQUENCE [LARGE SCALE GENOMIC DNA]</scope>
    <source>
        <strain evidence="1 2">V7</strain>
    </source>
</reference>
<gene>
    <name evidence="1" type="ORF">V7x_30150</name>
</gene>
<dbReference type="AlphaFoldDB" id="A0A5C6FY49"/>